<organism evidence="1 2">
    <name type="scientific">Amycolatopsis saalfeldensis</name>
    <dbReference type="NCBI Taxonomy" id="394193"/>
    <lineage>
        <taxon>Bacteria</taxon>
        <taxon>Bacillati</taxon>
        <taxon>Actinomycetota</taxon>
        <taxon>Actinomycetes</taxon>
        <taxon>Pseudonocardiales</taxon>
        <taxon>Pseudonocardiaceae</taxon>
        <taxon>Amycolatopsis</taxon>
    </lineage>
</organism>
<evidence type="ECO:0000313" key="1">
    <source>
        <dbReference type="EMBL" id="SEP52122.1"/>
    </source>
</evidence>
<dbReference type="Proteomes" id="UP000198582">
    <property type="component" value="Unassembled WGS sequence"/>
</dbReference>
<proteinExistence type="predicted"/>
<dbReference type="EMBL" id="FOEF01000019">
    <property type="protein sequence ID" value="SEP52122.1"/>
    <property type="molecule type" value="Genomic_DNA"/>
</dbReference>
<dbReference type="AlphaFoldDB" id="A0A1H8YJ89"/>
<accession>A0A1H8YJ89</accession>
<name>A0A1H8YJ89_9PSEU</name>
<gene>
    <name evidence="1" type="ORF">SAMN04489732_1193</name>
</gene>
<sequence length="36" mass="4000">MVENIGPYQIQPGTVVVISEGPKPVGYFHVDEVRDE</sequence>
<keyword evidence="2" id="KW-1185">Reference proteome</keyword>
<protein>
    <submittedName>
        <fullName evidence="1">Uncharacterized protein</fullName>
    </submittedName>
</protein>
<evidence type="ECO:0000313" key="2">
    <source>
        <dbReference type="Proteomes" id="UP000198582"/>
    </source>
</evidence>
<reference evidence="1 2" key="1">
    <citation type="submission" date="2016-10" db="EMBL/GenBank/DDBJ databases">
        <authorList>
            <person name="de Groot N.N."/>
        </authorList>
    </citation>
    <scope>NUCLEOTIDE SEQUENCE [LARGE SCALE GENOMIC DNA]</scope>
    <source>
        <strain evidence="1 2">DSM 44993</strain>
    </source>
</reference>